<dbReference type="EMBL" id="CP012670">
    <property type="protein sequence ID" value="AUX26500.1"/>
    <property type="molecule type" value="Genomic_DNA"/>
</dbReference>
<dbReference type="InterPro" id="IPR053158">
    <property type="entry name" value="CapK_Type1_Caps_Biosynth"/>
</dbReference>
<gene>
    <name evidence="2" type="ORF">SOCEGT47_070690</name>
</gene>
<evidence type="ECO:0000313" key="2">
    <source>
        <dbReference type="EMBL" id="AUX26500.1"/>
    </source>
</evidence>
<dbReference type="PANTHER" id="PTHR36932">
    <property type="entry name" value="CAPSULAR POLYSACCHARIDE BIOSYNTHESIS PROTEIN"/>
    <property type="match status" value="1"/>
</dbReference>
<name>A0A4P2QA51_SORCE</name>
<dbReference type="SUPFAM" id="SSF53448">
    <property type="entry name" value="Nucleotide-diphospho-sugar transferases"/>
    <property type="match status" value="1"/>
</dbReference>
<dbReference type="InterPro" id="IPR001173">
    <property type="entry name" value="Glyco_trans_2-like"/>
</dbReference>
<dbReference type="InterPro" id="IPR042099">
    <property type="entry name" value="ANL_N_sf"/>
</dbReference>
<evidence type="ECO:0000259" key="1">
    <source>
        <dbReference type="Pfam" id="PF00535"/>
    </source>
</evidence>
<proteinExistence type="predicted"/>
<dbReference type="InterPro" id="IPR029044">
    <property type="entry name" value="Nucleotide-diphossugar_trans"/>
</dbReference>
<sequence length="773" mass="87413">MTDPHREPAPETPIELSVIVPCLNEELNIPELTDRVLGVFREGALSGELLLVDDGSTDGTKATIRALMAAHPGVVRGCFHPQNRGITAAWRTGAAAARGKLVAILDADLQYQPEDLLRLRRELYEHSVDVVQGWRSAVGRRKDRRYHLSRGLNLLLNKTFGMSLRDNKSGFVMCAREVFQDLLTYKGTYFYWQSFILVAAHAKGYSYKEVETLFEQRRQGVSFLDQAEVSAVLRSFYDLGKAAWEYRVDRIPADAATQYLRRNPVIDRSPERDPLTTARWRAYLAAFNHTHWMITRDVEHYYETLRKTQWLTPAQTRELQDEKLRRLLRHCYRNVPYYRARMQELKLRPEDIRGQEDLHKLPFLTKADIRRHLYFDIMSENHDKSQILKITTSGSTGEPFVCYADRAQLEFRWAATLRAQEWTGYRFGDPTVRLWHQTIGMTRWQAARERADAILSNRTFIPVFELSDGNLSGMIARIARAQPVLMDGYAEALDLLAHYVKSTGQVAARPRAIMSSAQTLPLPSRRLIEEAFGCQVFDKYGSREFSGIAYECEAHEGHHVVAEGYIVEILRDGQPAKPGEIGEVVITDLNNTCMPFVRYRIGDLAEAMDPAAPCPCGRGAPRVGSIEGRVQSIIRGTDGRYLPGTFFAHYLKEFDHAIKRFQVVQEERDALTFRVVKGGRFSQQVLDEVLATFRHYLGERMRIEVEFTDDIALVRTGKHLASVSRLNVDFQRAAPEEILPSGASGANGVHGANEANGANGVNGANGANGARIG</sequence>
<dbReference type="SUPFAM" id="SSF56801">
    <property type="entry name" value="Acetyl-CoA synthetase-like"/>
    <property type="match status" value="1"/>
</dbReference>
<dbReference type="RefSeq" id="WP_242515513.1">
    <property type="nucleotide sequence ID" value="NZ_CP012670.1"/>
</dbReference>
<organism evidence="2 3">
    <name type="scientific">Sorangium cellulosum</name>
    <name type="common">Polyangium cellulosum</name>
    <dbReference type="NCBI Taxonomy" id="56"/>
    <lineage>
        <taxon>Bacteria</taxon>
        <taxon>Pseudomonadati</taxon>
        <taxon>Myxococcota</taxon>
        <taxon>Polyangia</taxon>
        <taxon>Polyangiales</taxon>
        <taxon>Polyangiaceae</taxon>
        <taxon>Sorangium</taxon>
    </lineage>
</organism>
<reference evidence="2 3" key="1">
    <citation type="submission" date="2015-09" db="EMBL/GenBank/DDBJ databases">
        <title>Sorangium comparison.</title>
        <authorList>
            <person name="Zaburannyi N."/>
            <person name="Bunk B."/>
            <person name="Overmann J."/>
            <person name="Mueller R."/>
        </authorList>
    </citation>
    <scope>NUCLEOTIDE SEQUENCE [LARGE SCALE GENOMIC DNA]</scope>
    <source>
        <strain evidence="2 3">So ceGT47</strain>
    </source>
</reference>
<dbReference type="CDD" id="cd04179">
    <property type="entry name" value="DPM_DPG-synthase_like"/>
    <property type="match status" value="1"/>
</dbReference>
<dbReference type="Proteomes" id="UP000295781">
    <property type="component" value="Chromosome"/>
</dbReference>
<feature type="domain" description="Glycosyltransferase 2-like" evidence="1">
    <location>
        <begin position="17"/>
        <end position="182"/>
    </location>
</feature>
<dbReference type="Gene3D" id="3.40.50.12780">
    <property type="entry name" value="N-terminal domain of ligase-like"/>
    <property type="match status" value="1"/>
</dbReference>
<evidence type="ECO:0000313" key="3">
    <source>
        <dbReference type="Proteomes" id="UP000295781"/>
    </source>
</evidence>
<dbReference type="Gene3D" id="3.90.550.10">
    <property type="entry name" value="Spore Coat Polysaccharide Biosynthesis Protein SpsA, Chain A"/>
    <property type="match status" value="1"/>
</dbReference>
<protein>
    <submittedName>
        <fullName evidence="2">Capsular polysaccharide biosynthesis protein</fullName>
    </submittedName>
</protein>
<dbReference type="PANTHER" id="PTHR36932:SF1">
    <property type="entry name" value="CAPSULAR POLYSACCHARIDE BIOSYNTHESIS PROTEIN"/>
    <property type="match status" value="1"/>
</dbReference>
<dbReference type="AlphaFoldDB" id="A0A4P2QA51"/>
<accession>A0A4P2QA51</accession>
<dbReference type="Pfam" id="PF00535">
    <property type="entry name" value="Glycos_transf_2"/>
    <property type="match status" value="1"/>
</dbReference>